<feature type="region of interest" description="Disordered" evidence="1">
    <location>
        <begin position="237"/>
        <end position="267"/>
    </location>
</feature>
<protein>
    <submittedName>
        <fullName evidence="2">Uncharacterized protein</fullName>
    </submittedName>
</protein>
<reference evidence="2" key="1">
    <citation type="submission" date="2023-04" db="EMBL/GenBank/DDBJ databases">
        <title>Black Yeasts Isolated from many extreme environments.</title>
        <authorList>
            <person name="Coleine C."/>
            <person name="Stajich J.E."/>
            <person name="Selbmann L."/>
        </authorList>
    </citation>
    <scope>NUCLEOTIDE SEQUENCE</scope>
    <source>
        <strain evidence="2">CCFEE 5312</strain>
    </source>
</reference>
<proteinExistence type="predicted"/>
<feature type="region of interest" description="Disordered" evidence="1">
    <location>
        <begin position="37"/>
        <end position="82"/>
    </location>
</feature>
<name>A0AAJ0D818_9PEZI</name>
<organism evidence="2 3">
    <name type="scientific">Extremus antarcticus</name>
    <dbReference type="NCBI Taxonomy" id="702011"/>
    <lineage>
        <taxon>Eukaryota</taxon>
        <taxon>Fungi</taxon>
        <taxon>Dikarya</taxon>
        <taxon>Ascomycota</taxon>
        <taxon>Pezizomycotina</taxon>
        <taxon>Dothideomycetes</taxon>
        <taxon>Dothideomycetidae</taxon>
        <taxon>Mycosphaerellales</taxon>
        <taxon>Extremaceae</taxon>
        <taxon>Extremus</taxon>
    </lineage>
</organism>
<comment type="caution">
    <text evidence="2">The sequence shown here is derived from an EMBL/GenBank/DDBJ whole genome shotgun (WGS) entry which is preliminary data.</text>
</comment>
<keyword evidence="3" id="KW-1185">Reference proteome</keyword>
<dbReference type="EMBL" id="JAWDJX010000047">
    <property type="protein sequence ID" value="KAK3048554.1"/>
    <property type="molecule type" value="Genomic_DNA"/>
</dbReference>
<dbReference type="Proteomes" id="UP001271007">
    <property type="component" value="Unassembled WGS sequence"/>
</dbReference>
<dbReference type="PANTHER" id="PTHR38703">
    <property type="entry name" value="CHROMOSOME 8, WHOLE GENOME SHOTGUN SEQUENCE"/>
    <property type="match status" value="1"/>
</dbReference>
<evidence type="ECO:0000313" key="2">
    <source>
        <dbReference type="EMBL" id="KAK3048554.1"/>
    </source>
</evidence>
<dbReference type="AlphaFoldDB" id="A0AAJ0D818"/>
<accession>A0AAJ0D818</accession>
<gene>
    <name evidence="2" type="ORF">LTR09_010048</name>
</gene>
<evidence type="ECO:0000256" key="1">
    <source>
        <dbReference type="SAM" id="MobiDB-lite"/>
    </source>
</evidence>
<feature type="compositionally biased region" description="Basic residues" evidence="1">
    <location>
        <begin position="50"/>
        <end position="59"/>
    </location>
</feature>
<dbReference type="PANTHER" id="PTHR38703:SF1">
    <property type="entry name" value="ALLERGEN"/>
    <property type="match status" value="1"/>
</dbReference>
<feature type="region of interest" description="Disordered" evidence="1">
    <location>
        <begin position="194"/>
        <end position="222"/>
    </location>
</feature>
<evidence type="ECO:0000313" key="3">
    <source>
        <dbReference type="Proteomes" id="UP001271007"/>
    </source>
</evidence>
<sequence>MSTIRMVPARDNVLQDTDKDEYNGDDLAPALSQIDLGGSFRTMTPPQSPTHHKIPRRSLVKPLPSVPTGNRDGNIHSSSDISARDVERKLGVDGVVDLGHTEDTIVHKRMAPAVTHETIKHDYHEIRHEERTRDIHEHHIHHRILPIKDVEVKPARHYIQNSFGQRTEVSEDQVPGRSPKLTRRVIEEVYKDLLPKNKSPSGPRQFSAREFSGSQGDDWDAVSPEGVKLSERWWVHPPTLENGGKESGQTVPFHLGSANPADDGFGT</sequence>